<comment type="caution">
    <text evidence="1">The sequence shown here is derived from an EMBL/GenBank/DDBJ whole genome shotgun (WGS) entry which is preliminary data.</text>
</comment>
<protein>
    <submittedName>
        <fullName evidence="1">Uncharacterized protein</fullName>
    </submittedName>
</protein>
<sequence length="408" mass="44660">MTVNAKIPTARSSLISPSLFASTVQMDPDGKDAWIFDIDETLLTNLPYYMDHEFGGRTAARILSSLAIPGGKGLSERSFRCRDTTTVTNQRRSVLVNGGCRIHGSTGDQWSDFLGFEVAKRSFKLPNLIQVSKQCSANQRLCRGNSETTQSSSGDHRALRLCLCMSLPDTVSGKLPISELRLTSKTCISENSPTPSGMQPVNWLLSSKSPSILREITFNWLLLRKIASSLLLNRSSGMSPEKLLNLRDCAMEPVAVKVEDRNILEPLHLETGTEHTFISTHIRTNPSLQNPQWVICDGRFPCLKSSVSSASFDTKGLMVGLLLLVVIPPPIQTPPPPTAAGIADIMPTPPPKVTASCVGIICQRIKAKIQNFPIFFSSYDEDSETPNVKLSCNVVLQIRLTCNGPFSV</sequence>
<dbReference type="PANTHER" id="PTHR31284">
    <property type="entry name" value="ACID PHOSPHATASE-LIKE PROTEIN"/>
    <property type="match status" value="1"/>
</dbReference>
<dbReference type="PANTHER" id="PTHR31284:SF10">
    <property type="entry name" value="ACID PHOSPHATASE-LIKE PROTEIN"/>
    <property type="match status" value="1"/>
</dbReference>
<proteinExistence type="predicted"/>
<organism evidence="1 2">
    <name type="scientific">Hibiscus syriacus</name>
    <name type="common">Rose of Sharon</name>
    <dbReference type="NCBI Taxonomy" id="106335"/>
    <lineage>
        <taxon>Eukaryota</taxon>
        <taxon>Viridiplantae</taxon>
        <taxon>Streptophyta</taxon>
        <taxon>Embryophyta</taxon>
        <taxon>Tracheophyta</taxon>
        <taxon>Spermatophyta</taxon>
        <taxon>Magnoliopsida</taxon>
        <taxon>eudicotyledons</taxon>
        <taxon>Gunneridae</taxon>
        <taxon>Pentapetalae</taxon>
        <taxon>rosids</taxon>
        <taxon>malvids</taxon>
        <taxon>Malvales</taxon>
        <taxon>Malvaceae</taxon>
        <taxon>Malvoideae</taxon>
        <taxon>Hibiscus</taxon>
    </lineage>
</organism>
<evidence type="ECO:0000313" key="1">
    <source>
        <dbReference type="EMBL" id="KAE8666838.1"/>
    </source>
</evidence>
<dbReference type="EMBL" id="VEPZ02001592">
    <property type="protein sequence ID" value="KAE8666838.1"/>
    <property type="molecule type" value="Genomic_DNA"/>
</dbReference>
<dbReference type="InterPro" id="IPR005519">
    <property type="entry name" value="Acid_phosphat_B-like"/>
</dbReference>
<dbReference type="AlphaFoldDB" id="A0A6A2WYG7"/>
<evidence type="ECO:0000313" key="2">
    <source>
        <dbReference type="Proteomes" id="UP000436088"/>
    </source>
</evidence>
<gene>
    <name evidence="1" type="ORF">F3Y22_tig00112490pilonHSYRG00034</name>
</gene>
<dbReference type="Pfam" id="PF03767">
    <property type="entry name" value="Acid_phosphat_B"/>
    <property type="match status" value="2"/>
</dbReference>
<accession>A0A6A2WYG7</accession>
<dbReference type="Proteomes" id="UP000436088">
    <property type="component" value="Unassembled WGS sequence"/>
</dbReference>
<keyword evidence="2" id="KW-1185">Reference proteome</keyword>
<dbReference type="Gene3D" id="3.40.50.1000">
    <property type="entry name" value="HAD superfamily/HAD-like"/>
    <property type="match status" value="2"/>
</dbReference>
<name>A0A6A2WYG7_HIBSY</name>
<dbReference type="InterPro" id="IPR023214">
    <property type="entry name" value="HAD_sf"/>
</dbReference>
<reference evidence="1" key="1">
    <citation type="submission" date="2019-09" db="EMBL/GenBank/DDBJ databases">
        <title>Draft genome information of white flower Hibiscus syriacus.</title>
        <authorList>
            <person name="Kim Y.-M."/>
        </authorList>
    </citation>
    <scope>NUCLEOTIDE SEQUENCE [LARGE SCALE GENOMIC DNA]</scope>
    <source>
        <strain evidence="1">YM2019G1</strain>
    </source>
</reference>